<comment type="caution">
    <text evidence="2">The sequence shown here is derived from an EMBL/GenBank/DDBJ whole genome shotgun (WGS) entry which is preliminary data.</text>
</comment>
<dbReference type="EMBL" id="MLJW01002771">
    <property type="protein sequence ID" value="OIQ73698.1"/>
    <property type="molecule type" value="Genomic_DNA"/>
</dbReference>
<sequence>MTPTARFQIVHPTRGSEHDSTLLRAVADKLTDETTRDAVRVLIAGMESGGAVVSRLNDLVTPQEAAEFLSVSRQYVDKLIAEGRIQFEYKPASKHRVIRVSDLIAFEQSRQQGNARIGAAINEVIDAGAEY</sequence>
<dbReference type="InterPro" id="IPR010093">
    <property type="entry name" value="SinI_DNA-bd"/>
</dbReference>
<gene>
    <name evidence="2" type="ORF">GALL_446640</name>
</gene>
<accession>A0A1J5PRB6</accession>
<reference evidence="2" key="1">
    <citation type="submission" date="2016-10" db="EMBL/GenBank/DDBJ databases">
        <title>Sequence of Gallionella enrichment culture.</title>
        <authorList>
            <person name="Poehlein A."/>
            <person name="Muehling M."/>
            <person name="Daniel R."/>
        </authorList>
    </citation>
    <scope>NUCLEOTIDE SEQUENCE</scope>
</reference>
<dbReference type="NCBIfam" id="TIGR01764">
    <property type="entry name" value="excise"/>
    <property type="match status" value="1"/>
</dbReference>
<protein>
    <submittedName>
        <fullName evidence="2">Helix-turn-helix domain protein</fullName>
    </submittedName>
</protein>
<dbReference type="Pfam" id="PF12728">
    <property type="entry name" value="HTH_17"/>
    <property type="match status" value="1"/>
</dbReference>
<dbReference type="GO" id="GO:0003677">
    <property type="term" value="F:DNA binding"/>
    <property type="evidence" value="ECO:0007669"/>
    <property type="project" value="InterPro"/>
</dbReference>
<evidence type="ECO:0000259" key="1">
    <source>
        <dbReference type="Pfam" id="PF12728"/>
    </source>
</evidence>
<proteinExistence type="predicted"/>
<dbReference type="InterPro" id="IPR041657">
    <property type="entry name" value="HTH_17"/>
</dbReference>
<organism evidence="2">
    <name type="scientific">mine drainage metagenome</name>
    <dbReference type="NCBI Taxonomy" id="410659"/>
    <lineage>
        <taxon>unclassified sequences</taxon>
        <taxon>metagenomes</taxon>
        <taxon>ecological metagenomes</taxon>
    </lineage>
</organism>
<evidence type="ECO:0000313" key="2">
    <source>
        <dbReference type="EMBL" id="OIQ73698.1"/>
    </source>
</evidence>
<name>A0A1J5PRB6_9ZZZZ</name>
<feature type="domain" description="Helix-turn-helix" evidence="1">
    <location>
        <begin position="59"/>
        <end position="110"/>
    </location>
</feature>
<dbReference type="AlphaFoldDB" id="A0A1J5PRB6"/>